<evidence type="ECO:0000259" key="2">
    <source>
        <dbReference type="Pfam" id="PF10382"/>
    </source>
</evidence>
<reference evidence="3" key="1">
    <citation type="submission" date="2022-03" db="EMBL/GenBank/DDBJ databases">
        <authorList>
            <person name="Legras J.-L."/>
            <person name="Devillers H."/>
            <person name="Grondin C."/>
        </authorList>
    </citation>
    <scope>NUCLEOTIDE SEQUENCE</scope>
    <source>
        <strain evidence="3">CLIB 1423</strain>
    </source>
</reference>
<accession>A0A9P0QQM6</accession>
<feature type="compositionally biased region" description="Basic and acidic residues" evidence="1">
    <location>
        <begin position="165"/>
        <end position="181"/>
    </location>
</feature>
<sequence length="289" mass="32469">MTSIVKEFSVLYSNRVHQKTKNWKDGNLKYYLFNNRIDVHSESGEMIASDFFPPNKSREKIEEEYLSSGNQFKLPNAPILVEIDEKTGEYERDISIMFKKKKAAAPSSDKRDSQRSTPGASKEVSIKYESDGNVIIPKSSFDKPLSPTTPPTGVKRRPVGLSKRGATERRKNIKVEQHSNTKSESSNIISANVMSHSKEHEPGPGPGPGRRPPVRIPVNSSSIFKHLRRVSDGANPGITNSDYPAVKQETTPLVMYPETISTSNADIIYDLSDLEEDLEFNEMIKRSRQ</sequence>
<gene>
    <name evidence="3" type="ORF">CLIB1423_12S01354</name>
</gene>
<protein>
    <recommendedName>
        <fullName evidence="2">5'-3' DNA helicase ZGRF1-like N-terminal domain-containing protein</fullName>
    </recommendedName>
</protein>
<dbReference type="InterPro" id="IPR018838">
    <property type="entry name" value="ZGRF1-like_N"/>
</dbReference>
<feature type="region of interest" description="Disordered" evidence="1">
    <location>
        <begin position="101"/>
        <end position="214"/>
    </location>
</feature>
<dbReference type="OrthoDB" id="6513042at2759"/>
<evidence type="ECO:0000313" key="3">
    <source>
        <dbReference type="EMBL" id="CAH2353716.1"/>
    </source>
</evidence>
<keyword evidence="4" id="KW-1185">Reference proteome</keyword>
<comment type="caution">
    <text evidence="3">The sequence shown here is derived from an EMBL/GenBank/DDBJ whole genome shotgun (WGS) entry which is preliminary data.</text>
</comment>
<evidence type="ECO:0000313" key="4">
    <source>
        <dbReference type="Proteomes" id="UP000837801"/>
    </source>
</evidence>
<evidence type="ECO:0000256" key="1">
    <source>
        <dbReference type="SAM" id="MobiDB-lite"/>
    </source>
</evidence>
<organism evidence="3 4">
    <name type="scientific">[Candida] railenensis</name>
    <dbReference type="NCBI Taxonomy" id="45579"/>
    <lineage>
        <taxon>Eukaryota</taxon>
        <taxon>Fungi</taxon>
        <taxon>Dikarya</taxon>
        <taxon>Ascomycota</taxon>
        <taxon>Saccharomycotina</taxon>
        <taxon>Pichiomycetes</taxon>
        <taxon>Debaryomycetaceae</taxon>
        <taxon>Kurtzmaniella</taxon>
    </lineage>
</organism>
<feature type="domain" description="5'-3' DNA helicase ZGRF1-like N-terminal" evidence="2">
    <location>
        <begin position="5"/>
        <end position="94"/>
    </location>
</feature>
<dbReference type="Proteomes" id="UP000837801">
    <property type="component" value="Unassembled WGS sequence"/>
</dbReference>
<feature type="compositionally biased region" description="Pro residues" evidence="1">
    <location>
        <begin position="203"/>
        <end position="214"/>
    </location>
</feature>
<dbReference type="Pfam" id="PF10382">
    <property type="entry name" value="ZGRF1-like_N"/>
    <property type="match status" value="1"/>
</dbReference>
<proteinExistence type="predicted"/>
<dbReference type="EMBL" id="CAKXYY010000012">
    <property type="protein sequence ID" value="CAH2353716.1"/>
    <property type="molecule type" value="Genomic_DNA"/>
</dbReference>
<feature type="compositionally biased region" description="Polar residues" evidence="1">
    <location>
        <begin position="182"/>
        <end position="195"/>
    </location>
</feature>
<name>A0A9P0QQM6_9ASCO</name>
<dbReference type="AlphaFoldDB" id="A0A9P0QQM6"/>